<organism evidence="1 2">
    <name type="scientific">Ensete ventricosum</name>
    <name type="common">Abyssinian banana</name>
    <name type="synonym">Musa ensete</name>
    <dbReference type="NCBI Taxonomy" id="4639"/>
    <lineage>
        <taxon>Eukaryota</taxon>
        <taxon>Viridiplantae</taxon>
        <taxon>Streptophyta</taxon>
        <taxon>Embryophyta</taxon>
        <taxon>Tracheophyta</taxon>
        <taxon>Spermatophyta</taxon>
        <taxon>Magnoliopsida</taxon>
        <taxon>Liliopsida</taxon>
        <taxon>Zingiberales</taxon>
        <taxon>Musaceae</taxon>
        <taxon>Ensete</taxon>
    </lineage>
</organism>
<protein>
    <submittedName>
        <fullName evidence="1">Uncharacterized protein</fullName>
    </submittedName>
</protein>
<evidence type="ECO:0000313" key="2">
    <source>
        <dbReference type="Proteomes" id="UP000287651"/>
    </source>
</evidence>
<sequence length="174" mass="19128">MEELVTFSLSGNKAFTAEFGSTSVCAVSYPCCSATRVHSGAPRSKSSSAPRITIFLQKCDSVLHYPISPIAMVKFEARIRISGVRVSLERKSCSGRSSFFHHGGRLAVDQNPLCSPSLCLSGSELEVPSGCHRPHRRGTLTRNRAGRALCYLPRFKDLPCRRLALKEIDSKELQ</sequence>
<proteinExistence type="predicted"/>
<dbReference type="Proteomes" id="UP000287651">
    <property type="component" value="Unassembled WGS sequence"/>
</dbReference>
<evidence type="ECO:0000313" key="1">
    <source>
        <dbReference type="EMBL" id="RRT36193.1"/>
    </source>
</evidence>
<name>A0A426X9P7_ENSVE</name>
<reference evidence="1 2" key="1">
    <citation type="journal article" date="2014" name="Agronomy (Basel)">
        <title>A Draft Genome Sequence for Ensete ventricosum, the Drought-Tolerant Tree Against Hunger.</title>
        <authorList>
            <person name="Harrison J."/>
            <person name="Moore K.A."/>
            <person name="Paszkiewicz K."/>
            <person name="Jones T."/>
            <person name="Grant M."/>
            <person name="Ambacheew D."/>
            <person name="Muzemil S."/>
            <person name="Studholme D.J."/>
        </authorList>
    </citation>
    <scope>NUCLEOTIDE SEQUENCE [LARGE SCALE GENOMIC DNA]</scope>
</reference>
<dbReference type="AlphaFoldDB" id="A0A426X9P7"/>
<gene>
    <name evidence="1" type="ORF">B296_00036795</name>
</gene>
<comment type="caution">
    <text evidence="1">The sequence shown here is derived from an EMBL/GenBank/DDBJ whole genome shotgun (WGS) entry which is preliminary data.</text>
</comment>
<dbReference type="EMBL" id="AMZH03023930">
    <property type="protein sequence ID" value="RRT36193.1"/>
    <property type="molecule type" value="Genomic_DNA"/>
</dbReference>
<accession>A0A426X9P7</accession>